<organism evidence="2">
    <name type="scientific">Rhizophora mucronata</name>
    <name type="common">Asiatic mangrove</name>
    <dbReference type="NCBI Taxonomy" id="61149"/>
    <lineage>
        <taxon>Eukaryota</taxon>
        <taxon>Viridiplantae</taxon>
        <taxon>Streptophyta</taxon>
        <taxon>Embryophyta</taxon>
        <taxon>Tracheophyta</taxon>
        <taxon>Spermatophyta</taxon>
        <taxon>Magnoliopsida</taxon>
        <taxon>eudicotyledons</taxon>
        <taxon>Gunneridae</taxon>
        <taxon>Pentapetalae</taxon>
        <taxon>rosids</taxon>
        <taxon>fabids</taxon>
        <taxon>Malpighiales</taxon>
        <taxon>Rhizophoraceae</taxon>
        <taxon>Rhizophora</taxon>
    </lineage>
</organism>
<reference evidence="2" key="1">
    <citation type="submission" date="2018-02" db="EMBL/GenBank/DDBJ databases">
        <title>Rhizophora mucronata_Transcriptome.</title>
        <authorList>
            <person name="Meera S.P."/>
            <person name="Sreeshan A."/>
            <person name="Augustine A."/>
        </authorList>
    </citation>
    <scope>NUCLEOTIDE SEQUENCE</scope>
    <source>
        <tissue evidence="2">Leaf</tissue>
    </source>
</reference>
<sequence>MGDLPLQKLAISGPTLAAMMQRISSSPGDADGLLFGHVTYITPTLSDDSPQTLSDASSPQLVATVTSFLCFGSPLSFYNSIGRVDWPFLRRFLSSPTHHRDHLLGWFSGRRKTPIRPSMREFSVTHSLSTKSEFSFPVENSDPSMTLAPCVFLLFTTPVQEQLIHTREYRVYQFRTPNDSFYPKPIDVVNIGPAFRGHYGSFSPNSPFPPLNCEVRSLTAMNDNRNEQRLSEMKQSSRDQSKLDLCAEGFGVANLRKLVGSDASNYTATLEDLYEKTLAKINNLARQVEKSNAMIDEQESHNRKLRYKAARTALE</sequence>
<accession>A0A2P2Q4C0</accession>
<feature type="coiled-coil region" evidence="1">
    <location>
        <begin position="274"/>
        <end position="301"/>
    </location>
</feature>
<evidence type="ECO:0000256" key="1">
    <source>
        <dbReference type="SAM" id="Coils"/>
    </source>
</evidence>
<protein>
    <submittedName>
        <fullName evidence="2">Uncharacterized protein MANES_09G111300</fullName>
    </submittedName>
</protein>
<evidence type="ECO:0000313" key="2">
    <source>
        <dbReference type="EMBL" id="MBX61794.1"/>
    </source>
</evidence>
<proteinExistence type="predicted"/>
<dbReference type="InterPro" id="IPR023241">
    <property type="entry name" value="FAM175_plant"/>
</dbReference>
<keyword evidence="1" id="KW-0175">Coiled coil</keyword>
<dbReference type="PRINTS" id="PR02054">
    <property type="entry name" value="FAM175PLANT"/>
</dbReference>
<dbReference type="PANTHER" id="PTHR31728:SF5">
    <property type="entry name" value="OS07G0540200 PROTEIN"/>
    <property type="match status" value="1"/>
</dbReference>
<dbReference type="CDD" id="cd23656">
    <property type="entry name" value="Abraxas_plant"/>
    <property type="match status" value="1"/>
</dbReference>
<dbReference type="EMBL" id="GGEC01081310">
    <property type="protein sequence ID" value="MBX61794.1"/>
    <property type="molecule type" value="Transcribed_RNA"/>
</dbReference>
<name>A0A2P2Q4C0_RHIMU</name>
<dbReference type="Pfam" id="PF21125">
    <property type="entry name" value="MPN_2A_DUB_like"/>
    <property type="match status" value="1"/>
</dbReference>
<dbReference type="GO" id="GO:0005634">
    <property type="term" value="C:nucleus"/>
    <property type="evidence" value="ECO:0007669"/>
    <property type="project" value="TreeGrafter"/>
</dbReference>
<dbReference type="AlphaFoldDB" id="A0A2P2Q4C0"/>
<dbReference type="PANTHER" id="PTHR31728">
    <property type="entry name" value="ABRAXAS FAMILY MEMBER"/>
    <property type="match status" value="1"/>
</dbReference>
<dbReference type="GO" id="GO:0031593">
    <property type="term" value="F:polyubiquitin modification-dependent protein binding"/>
    <property type="evidence" value="ECO:0007669"/>
    <property type="project" value="TreeGrafter"/>
</dbReference>
<dbReference type="InterPro" id="IPR023238">
    <property type="entry name" value="FAM175"/>
</dbReference>
<dbReference type="PRINTS" id="PR02051">
    <property type="entry name" value="PROTEINF175"/>
</dbReference>